<evidence type="ECO:0000313" key="1">
    <source>
        <dbReference type="EMBL" id="MBW97521.1"/>
    </source>
</evidence>
<dbReference type="EMBL" id="GGEC01017038">
    <property type="protein sequence ID" value="MBW97521.1"/>
    <property type="molecule type" value="Transcribed_RNA"/>
</dbReference>
<sequence length="38" mass="4303">MKAGLVTRECHDLQTMAHWRMDLMASLQRISVITSSGK</sequence>
<protein>
    <submittedName>
        <fullName evidence="1">Uncharacterized protein</fullName>
    </submittedName>
</protein>
<organism evidence="1">
    <name type="scientific">Rhizophora mucronata</name>
    <name type="common">Asiatic mangrove</name>
    <dbReference type="NCBI Taxonomy" id="61149"/>
    <lineage>
        <taxon>Eukaryota</taxon>
        <taxon>Viridiplantae</taxon>
        <taxon>Streptophyta</taxon>
        <taxon>Embryophyta</taxon>
        <taxon>Tracheophyta</taxon>
        <taxon>Spermatophyta</taxon>
        <taxon>Magnoliopsida</taxon>
        <taxon>eudicotyledons</taxon>
        <taxon>Gunneridae</taxon>
        <taxon>Pentapetalae</taxon>
        <taxon>rosids</taxon>
        <taxon>fabids</taxon>
        <taxon>Malpighiales</taxon>
        <taxon>Rhizophoraceae</taxon>
        <taxon>Rhizophora</taxon>
    </lineage>
</organism>
<reference evidence="1" key="1">
    <citation type="submission" date="2018-02" db="EMBL/GenBank/DDBJ databases">
        <title>Rhizophora mucronata_Transcriptome.</title>
        <authorList>
            <person name="Meera S.P."/>
            <person name="Sreeshan A."/>
            <person name="Augustine A."/>
        </authorList>
    </citation>
    <scope>NUCLEOTIDE SEQUENCE</scope>
    <source>
        <tissue evidence="1">Leaf</tissue>
    </source>
</reference>
<dbReference type="AlphaFoldDB" id="A0A2P2JVP5"/>
<proteinExistence type="predicted"/>
<accession>A0A2P2JVP5</accession>
<name>A0A2P2JVP5_RHIMU</name>